<accession>A0ABU5UWL8</accession>
<evidence type="ECO:0000256" key="1">
    <source>
        <dbReference type="SAM" id="Phobius"/>
    </source>
</evidence>
<keyword evidence="1" id="KW-0472">Membrane</keyword>
<dbReference type="Proteomes" id="UP001303285">
    <property type="component" value="Unassembled WGS sequence"/>
</dbReference>
<reference evidence="2 3" key="1">
    <citation type="submission" date="2023-12" db="EMBL/GenBank/DDBJ databases">
        <title>Baltic Sea Cyanobacteria.</title>
        <authorList>
            <person name="Delbaje E."/>
            <person name="Fewer D.P."/>
            <person name="Shishido T.K."/>
        </authorList>
    </citation>
    <scope>NUCLEOTIDE SEQUENCE [LARGE SCALE GENOMIC DNA]</scope>
    <source>
        <strain evidence="2 3">UHCC 0060</strain>
    </source>
</reference>
<sequence>MCQLEISRLTAIFLLGSLNIIILPTIVNAHLLTMSVRLPSANLVKPEFQGFTQYNKQHKNQDFDTFLMPNEYSIRYPKGWYVNVYELGKEPRNVKPIEIYDKKIYVSSQWNSEIIKLVYTTIYPVSVPFHQMIRESTKTSNHPLAPKIMRKGYTTIGGREAYRIWRAYDSKTDGRYEIETLIHHTNETMVISSLYFPSHTPIAVPIIQQIHGSYRSLRP</sequence>
<evidence type="ECO:0000313" key="2">
    <source>
        <dbReference type="EMBL" id="MEA5610714.1"/>
    </source>
</evidence>
<dbReference type="EMBL" id="JAYGHK010000148">
    <property type="protein sequence ID" value="MEA5610714.1"/>
    <property type="molecule type" value="Genomic_DNA"/>
</dbReference>
<keyword evidence="3" id="KW-1185">Reference proteome</keyword>
<name>A0ABU5UWL8_NODSP</name>
<proteinExistence type="predicted"/>
<evidence type="ECO:0000313" key="3">
    <source>
        <dbReference type="Proteomes" id="UP001303285"/>
    </source>
</evidence>
<gene>
    <name evidence="2" type="ORF">VB695_22075</name>
</gene>
<keyword evidence="1" id="KW-0812">Transmembrane</keyword>
<feature type="transmembrane region" description="Helical" evidence="1">
    <location>
        <begin position="12"/>
        <end position="32"/>
    </location>
</feature>
<dbReference type="RefSeq" id="WP_323244453.1">
    <property type="nucleotide sequence ID" value="NZ_JAYGHK010000148.1"/>
</dbReference>
<keyword evidence="1" id="KW-1133">Transmembrane helix</keyword>
<comment type="caution">
    <text evidence="2">The sequence shown here is derived from an EMBL/GenBank/DDBJ whole genome shotgun (WGS) entry which is preliminary data.</text>
</comment>
<organism evidence="2 3">
    <name type="scientific">Nodularia spumigena UHCC 0060</name>
    <dbReference type="NCBI Taxonomy" id="3110300"/>
    <lineage>
        <taxon>Bacteria</taxon>
        <taxon>Bacillati</taxon>
        <taxon>Cyanobacteriota</taxon>
        <taxon>Cyanophyceae</taxon>
        <taxon>Nostocales</taxon>
        <taxon>Nodulariaceae</taxon>
        <taxon>Nodularia</taxon>
    </lineage>
</organism>
<protein>
    <submittedName>
        <fullName evidence="2">PsbP-related protein</fullName>
    </submittedName>
</protein>